<dbReference type="InterPro" id="IPR025857">
    <property type="entry name" value="MacB_PCD"/>
</dbReference>
<evidence type="ECO:0000313" key="4">
    <source>
        <dbReference type="Proteomes" id="UP000310506"/>
    </source>
</evidence>
<feature type="transmembrane region" description="Helical" evidence="1">
    <location>
        <begin position="248"/>
        <end position="271"/>
    </location>
</feature>
<keyword evidence="1" id="KW-1133">Transmembrane helix</keyword>
<evidence type="ECO:0000313" key="3">
    <source>
        <dbReference type="EMBL" id="THB60493.1"/>
    </source>
</evidence>
<dbReference type="OrthoDB" id="1864188at2"/>
<evidence type="ECO:0000256" key="1">
    <source>
        <dbReference type="SAM" id="Phobius"/>
    </source>
</evidence>
<keyword evidence="4" id="KW-1185">Reference proteome</keyword>
<protein>
    <recommendedName>
        <fullName evidence="2">MacB-like periplasmic core domain-containing protein</fullName>
    </recommendedName>
</protein>
<evidence type="ECO:0000259" key="2">
    <source>
        <dbReference type="Pfam" id="PF12704"/>
    </source>
</evidence>
<keyword evidence="1" id="KW-0472">Membrane</keyword>
<proteinExistence type="predicted"/>
<name>A0A4S3B4F9_9ENTE</name>
<feature type="transmembrane region" description="Helical" evidence="1">
    <location>
        <begin position="207"/>
        <end position="228"/>
    </location>
</feature>
<dbReference type="EMBL" id="SDGV01000022">
    <property type="protein sequence ID" value="THB60493.1"/>
    <property type="molecule type" value="Genomic_DNA"/>
</dbReference>
<comment type="caution">
    <text evidence="3">The sequence shown here is derived from an EMBL/GenBank/DDBJ whole genome shotgun (WGS) entry which is preliminary data.</text>
</comment>
<feature type="transmembrane region" description="Helical" evidence="1">
    <location>
        <begin position="317"/>
        <end position="335"/>
    </location>
</feature>
<dbReference type="Proteomes" id="UP000310506">
    <property type="component" value="Unassembled WGS sequence"/>
</dbReference>
<gene>
    <name evidence="3" type="ORF">ESZ54_09710</name>
</gene>
<feature type="domain" description="MacB-like periplasmic core" evidence="2">
    <location>
        <begin position="38"/>
        <end position="180"/>
    </location>
</feature>
<organism evidence="3 4">
    <name type="scientific">Vagococcus silagei</name>
    <dbReference type="NCBI Taxonomy" id="2508885"/>
    <lineage>
        <taxon>Bacteria</taxon>
        <taxon>Bacillati</taxon>
        <taxon>Bacillota</taxon>
        <taxon>Bacilli</taxon>
        <taxon>Lactobacillales</taxon>
        <taxon>Enterococcaceae</taxon>
        <taxon>Vagococcus</taxon>
    </lineage>
</organism>
<accession>A0A4S3B4F9</accession>
<keyword evidence="1" id="KW-0812">Transmembrane</keyword>
<dbReference type="RefSeq" id="WP_136137484.1">
    <property type="nucleotide sequence ID" value="NZ_SDGV01000022.1"/>
</dbReference>
<sequence>MKKVRLNINGIMACLLFMLALVCFYRLNSLFAVNRFYSQTISIYDSHQSFAQEQVDALLLPSQKIGDVVVWREKSGENVQNETLNKQTDTDVLLTNGHTNLLFDSDIRLLDFDYQSCAISQPLAEELFGDTNVVGKSVKYNNQNFKVVSIVPKIISKLLIIHPQKNQSETFDTVTIVPKDMNVSPKTIQNKLNNHYQIKGKIVAYDIFNALVAVIILSLFGYLLMMVFREYISSKPFDLPNKHPALKYGPMIMLFVVLLALWLIILNRVVLISADWIPSKWSDFEFYGQLWEKEKQSIYDFMRMPKRTYEFIYEKNFLSILFYSVLVFILTKISARCIRKIK</sequence>
<dbReference type="Pfam" id="PF12704">
    <property type="entry name" value="MacB_PCD"/>
    <property type="match status" value="1"/>
</dbReference>
<reference evidence="3 4" key="1">
    <citation type="submission" date="2019-01" db="EMBL/GenBank/DDBJ databases">
        <title>Vagococcus silagei sp. nov. isolated from brewer's grain.</title>
        <authorList>
            <person name="Guu J.-R."/>
        </authorList>
    </citation>
    <scope>NUCLEOTIDE SEQUENCE [LARGE SCALE GENOMIC DNA]</scope>
    <source>
        <strain evidence="3 4">2B-2</strain>
    </source>
</reference>
<dbReference type="AlphaFoldDB" id="A0A4S3B4F9"/>